<accession>A0A0D2B9B2</accession>
<evidence type="ECO:0000313" key="9">
    <source>
        <dbReference type="Proteomes" id="UP000053328"/>
    </source>
</evidence>
<evidence type="ECO:0000256" key="2">
    <source>
        <dbReference type="ARBA" id="ARBA00022630"/>
    </source>
</evidence>
<dbReference type="Gene3D" id="3.50.50.60">
    <property type="entry name" value="FAD/NAD(P)-binding domain"/>
    <property type="match status" value="1"/>
</dbReference>
<dbReference type="SUPFAM" id="SSF51905">
    <property type="entry name" value="FAD/NAD(P)-binding domain"/>
    <property type="match status" value="1"/>
</dbReference>
<dbReference type="GO" id="GO:0071949">
    <property type="term" value="F:FAD binding"/>
    <property type="evidence" value="ECO:0007669"/>
    <property type="project" value="InterPro"/>
</dbReference>
<dbReference type="InterPro" id="IPR036188">
    <property type="entry name" value="FAD/NAD-bd_sf"/>
</dbReference>
<feature type="region of interest" description="Disordered" evidence="6">
    <location>
        <begin position="434"/>
        <end position="479"/>
    </location>
</feature>
<dbReference type="PANTHER" id="PTHR13789">
    <property type="entry name" value="MONOOXYGENASE"/>
    <property type="match status" value="1"/>
</dbReference>
<keyword evidence="2" id="KW-0285">Flavoprotein</keyword>
<feature type="domain" description="FAD-binding" evidence="7">
    <location>
        <begin position="6"/>
        <end position="360"/>
    </location>
</feature>
<keyword evidence="4" id="KW-0560">Oxidoreductase</keyword>
<gene>
    <name evidence="8" type="ORF">PV08_05539</name>
</gene>
<proteinExistence type="inferred from homology"/>
<dbReference type="PANTHER" id="PTHR13789:SF147">
    <property type="entry name" value="PUTATIVE (AFU_ORTHOLOGUE AFUA_2G01950)-RELATED"/>
    <property type="match status" value="1"/>
</dbReference>
<dbReference type="GeneID" id="27332622"/>
<dbReference type="Pfam" id="PF01494">
    <property type="entry name" value="FAD_binding_3"/>
    <property type="match status" value="1"/>
</dbReference>
<dbReference type="RefSeq" id="XP_016235709.1">
    <property type="nucleotide sequence ID" value="XM_016379882.1"/>
</dbReference>
<dbReference type="SUPFAM" id="SSF54373">
    <property type="entry name" value="FAD-linked reductases, C-terminal domain"/>
    <property type="match status" value="1"/>
</dbReference>
<evidence type="ECO:0000313" key="8">
    <source>
        <dbReference type="EMBL" id="KIW15493.1"/>
    </source>
</evidence>
<dbReference type="Proteomes" id="UP000053328">
    <property type="component" value="Unassembled WGS sequence"/>
</dbReference>
<dbReference type="AlphaFoldDB" id="A0A0D2B9B2"/>
<name>A0A0D2B9B2_9EURO</name>
<feature type="compositionally biased region" description="Gly residues" evidence="6">
    <location>
        <begin position="465"/>
        <end position="479"/>
    </location>
</feature>
<evidence type="ECO:0000256" key="1">
    <source>
        <dbReference type="ARBA" id="ARBA00007992"/>
    </source>
</evidence>
<dbReference type="PRINTS" id="PR00420">
    <property type="entry name" value="RNGMNOXGNASE"/>
</dbReference>
<dbReference type="VEuPathDB" id="FungiDB:PV08_05539"/>
<dbReference type="STRING" id="91928.A0A0D2B9B2"/>
<evidence type="ECO:0000256" key="3">
    <source>
        <dbReference type="ARBA" id="ARBA00022827"/>
    </source>
</evidence>
<dbReference type="InterPro" id="IPR002938">
    <property type="entry name" value="FAD-bd"/>
</dbReference>
<protein>
    <recommendedName>
        <fullName evidence="7">FAD-binding domain-containing protein</fullName>
    </recommendedName>
</protein>
<dbReference type="GO" id="GO:0004497">
    <property type="term" value="F:monooxygenase activity"/>
    <property type="evidence" value="ECO:0007669"/>
    <property type="project" value="UniProtKB-KW"/>
</dbReference>
<keyword evidence="3" id="KW-0274">FAD</keyword>
<evidence type="ECO:0000256" key="5">
    <source>
        <dbReference type="ARBA" id="ARBA00023033"/>
    </source>
</evidence>
<keyword evidence="9" id="KW-1185">Reference proteome</keyword>
<organism evidence="8 9">
    <name type="scientific">Exophiala spinifera</name>
    <dbReference type="NCBI Taxonomy" id="91928"/>
    <lineage>
        <taxon>Eukaryota</taxon>
        <taxon>Fungi</taxon>
        <taxon>Dikarya</taxon>
        <taxon>Ascomycota</taxon>
        <taxon>Pezizomycotina</taxon>
        <taxon>Eurotiomycetes</taxon>
        <taxon>Chaetothyriomycetidae</taxon>
        <taxon>Chaetothyriales</taxon>
        <taxon>Herpotrichiellaceae</taxon>
        <taxon>Exophiala</taxon>
    </lineage>
</organism>
<reference evidence="8 9" key="1">
    <citation type="submission" date="2015-01" db="EMBL/GenBank/DDBJ databases">
        <title>The Genome Sequence of Exophiala spinifera CBS89968.</title>
        <authorList>
            <consortium name="The Broad Institute Genomics Platform"/>
            <person name="Cuomo C."/>
            <person name="de Hoog S."/>
            <person name="Gorbushina A."/>
            <person name="Stielow B."/>
            <person name="Teixiera M."/>
            <person name="Abouelleil A."/>
            <person name="Chapman S.B."/>
            <person name="Priest M."/>
            <person name="Young S.K."/>
            <person name="Wortman J."/>
            <person name="Nusbaum C."/>
            <person name="Birren B."/>
        </authorList>
    </citation>
    <scope>NUCLEOTIDE SEQUENCE [LARGE SCALE GENOMIC DNA]</scope>
    <source>
        <strain evidence="8 9">CBS 89968</strain>
    </source>
</reference>
<dbReference type="HOGENOM" id="CLU_009665_19_3_1"/>
<evidence type="ECO:0000259" key="7">
    <source>
        <dbReference type="Pfam" id="PF01494"/>
    </source>
</evidence>
<feature type="compositionally biased region" description="Basic and acidic residues" evidence="6">
    <location>
        <begin position="435"/>
        <end position="464"/>
    </location>
</feature>
<dbReference type="OrthoDB" id="16820at2759"/>
<dbReference type="EMBL" id="KN847495">
    <property type="protein sequence ID" value="KIW15493.1"/>
    <property type="molecule type" value="Genomic_DNA"/>
</dbReference>
<keyword evidence="5" id="KW-0503">Monooxygenase</keyword>
<comment type="similarity">
    <text evidence="1">Belongs to the paxM FAD-dependent monooxygenase family.</text>
</comment>
<dbReference type="InterPro" id="IPR050493">
    <property type="entry name" value="FAD-dep_Monooxygenase_BioMet"/>
</dbReference>
<evidence type="ECO:0000256" key="4">
    <source>
        <dbReference type="ARBA" id="ARBA00023002"/>
    </source>
</evidence>
<dbReference type="FunFam" id="3.50.50.60:FF:000115">
    <property type="entry name" value="Salicylate hydroxylase, putative"/>
    <property type="match status" value="1"/>
</dbReference>
<evidence type="ECO:0000256" key="6">
    <source>
        <dbReference type="SAM" id="MobiDB-lite"/>
    </source>
</evidence>
<sequence length="479" mass="52923">MAKLQLHVCVVGAGLGGLAAAIGITRAGHRVTLLEQAAQLGEVGAGIQIPPNTTRILASWGLLPAIEDVSVRPNNVVMRSYRDGKVLSTQPLIPLCEDVYGYPYLHIHRADYHKVLVDEARRLGVDIQLDSCVTGVDFEEPAVHIKNRPQPLTCDVVIGADGLKSVCRESLLGRPDPPYLTGDLAYRITVPAEAMKAHPLLADLVAVPNINMWLGPDSHVVCYLLKGGNLYNIVIASPDNLPEFVSQQKADLEEMHALFRDWDPQLRALLDLCKGTAKWRLQNSREMRTWSHPSGRFTLLGDACHATLPYLAQGAAQAVEDAAVLSRLFEKIEHKHQLADLLTMYEAVRKPRASYVVKRSSETGQTIYHLHDGPRQKERDRQMLAGQREPYQGYQNPWRDPVFQRFLFSYNAFDEAENAWLKYCKGQFPGTAGDFGREEEGEGVRKAGRKEVGELRRAEDRERGTGIGGGGGGGGAARL</sequence>